<reference evidence="1" key="1">
    <citation type="submission" date="2019-03" db="EMBL/GenBank/DDBJ databases">
        <title>Lake Tanganyika Metagenome-Assembled Genomes (MAGs).</title>
        <authorList>
            <person name="Tran P."/>
        </authorList>
    </citation>
    <scope>NUCLEOTIDE SEQUENCE</scope>
    <source>
        <strain evidence="1">K_DeepCast_150m_m2_040</strain>
    </source>
</reference>
<comment type="caution">
    <text evidence="1">The sequence shown here is derived from an EMBL/GenBank/DDBJ whole genome shotgun (WGS) entry which is preliminary data.</text>
</comment>
<dbReference type="Proteomes" id="UP000779900">
    <property type="component" value="Unassembled WGS sequence"/>
</dbReference>
<evidence type="ECO:0000313" key="1">
    <source>
        <dbReference type="EMBL" id="MBM3330320.1"/>
    </source>
</evidence>
<dbReference type="AlphaFoldDB" id="A0A937XAZ4"/>
<gene>
    <name evidence="1" type="ORF">FJY68_00545</name>
</gene>
<name>A0A937XAZ4_UNCW3</name>
<proteinExistence type="predicted"/>
<evidence type="ECO:0000313" key="2">
    <source>
        <dbReference type="Proteomes" id="UP000779900"/>
    </source>
</evidence>
<sequence>MRVRIKHVLISSMMRQSLFLTCHALLESMMNDLCDRLQGRYGLAASYRDMHGRGLERARAYLVKVVGLRVAADGRSWPIIQNLGKVRNLIAHAGGRSSEKEECAVISELARTKTGCIKTGVFGMVELGPSFVPFVVDTYRSFLRELCGSTIES</sequence>
<accession>A0A937XAZ4</accession>
<dbReference type="EMBL" id="VGIR01000001">
    <property type="protein sequence ID" value="MBM3330320.1"/>
    <property type="molecule type" value="Genomic_DNA"/>
</dbReference>
<protein>
    <submittedName>
        <fullName evidence="1">Uncharacterized protein</fullName>
    </submittedName>
</protein>
<organism evidence="1 2">
    <name type="scientific">candidate division WOR-3 bacterium</name>
    <dbReference type="NCBI Taxonomy" id="2052148"/>
    <lineage>
        <taxon>Bacteria</taxon>
        <taxon>Bacteria division WOR-3</taxon>
    </lineage>
</organism>